<accession>A0A158AQ67</accession>
<evidence type="ECO:0000313" key="2">
    <source>
        <dbReference type="Proteomes" id="UP000054624"/>
    </source>
</evidence>
<dbReference type="RefSeq" id="WP_061160554.1">
    <property type="nucleotide sequence ID" value="NZ_FCOI02000007.1"/>
</dbReference>
<dbReference type="OrthoDB" id="7031433at2"/>
<gene>
    <name evidence="1" type="ORF">AWB76_02697</name>
</gene>
<dbReference type="AlphaFoldDB" id="A0A158AQ67"/>
<proteinExistence type="predicted"/>
<protein>
    <submittedName>
        <fullName evidence="1">Uncharacterized protein</fullName>
    </submittedName>
</protein>
<keyword evidence="2" id="KW-1185">Reference proteome</keyword>
<sequence>MAYNKLNNPRAFPGNSNYGMSLRDYFAGQALAGDMADEKLSNDAPPAFLQERAQLYYRLADAMLKARAEEEALSGTTAMMGMSY</sequence>
<dbReference type="Proteomes" id="UP000054624">
    <property type="component" value="Unassembled WGS sequence"/>
</dbReference>
<organism evidence="1 2">
    <name type="scientific">Caballeronia temeraria</name>
    <dbReference type="NCBI Taxonomy" id="1777137"/>
    <lineage>
        <taxon>Bacteria</taxon>
        <taxon>Pseudomonadati</taxon>
        <taxon>Pseudomonadota</taxon>
        <taxon>Betaproteobacteria</taxon>
        <taxon>Burkholderiales</taxon>
        <taxon>Burkholderiaceae</taxon>
        <taxon>Caballeronia</taxon>
    </lineage>
</organism>
<dbReference type="EMBL" id="FCOI02000007">
    <property type="protein sequence ID" value="SAK59167.1"/>
    <property type="molecule type" value="Genomic_DNA"/>
</dbReference>
<name>A0A158AQ67_9BURK</name>
<reference evidence="2" key="1">
    <citation type="submission" date="2016-01" db="EMBL/GenBank/DDBJ databases">
        <authorList>
            <person name="Peeters Charlotte."/>
        </authorList>
    </citation>
    <scope>NUCLEOTIDE SEQUENCE [LARGE SCALE GENOMIC DNA]</scope>
</reference>
<dbReference type="STRING" id="1777137.AWB76_02697"/>
<evidence type="ECO:0000313" key="1">
    <source>
        <dbReference type="EMBL" id="SAK59167.1"/>
    </source>
</evidence>